<organism evidence="2 3">
    <name type="scientific">Metarhizium anisopliae (strain ARSEF 549)</name>
    <dbReference type="NCBI Taxonomy" id="3151832"/>
    <lineage>
        <taxon>Eukaryota</taxon>
        <taxon>Fungi</taxon>
        <taxon>Dikarya</taxon>
        <taxon>Ascomycota</taxon>
        <taxon>Pezizomycotina</taxon>
        <taxon>Sordariomycetes</taxon>
        <taxon>Hypocreomycetidae</taxon>
        <taxon>Hypocreales</taxon>
        <taxon>Clavicipitaceae</taxon>
        <taxon>Metarhizium</taxon>
    </lineage>
</organism>
<proteinExistence type="predicted"/>
<dbReference type="Proteomes" id="UP000031186">
    <property type="component" value="Unassembled WGS sequence"/>
</dbReference>
<sequence>MASRLRDIPAPQTEPGVPNLKTYLTLNSTSRFIPTRDKEVGLPELFSGHWGITRCNSLELQHVIDVSGCKL</sequence>
<feature type="region of interest" description="Disordered" evidence="1">
    <location>
        <begin position="1"/>
        <end position="20"/>
    </location>
</feature>
<name>A0A0B4FLL4_METAF</name>
<feature type="non-terminal residue" evidence="2">
    <location>
        <position position="1"/>
    </location>
</feature>
<dbReference type="VEuPathDB" id="FungiDB:MAN_03583"/>
<dbReference type="AlphaFoldDB" id="A0A0B4FLL4"/>
<reference evidence="2 3" key="1">
    <citation type="journal article" date="2014" name="Proc. Natl. Acad. Sci. U.S.A.">
        <title>Trajectory and genomic determinants of fungal-pathogen speciation and host adaptation.</title>
        <authorList>
            <person name="Hu X."/>
            <person name="Xiao G."/>
            <person name="Zheng P."/>
            <person name="Shang Y."/>
            <person name="Su Y."/>
            <person name="Zhang X."/>
            <person name="Liu X."/>
            <person name="Zhan S."/>
            <person name="St Leger R.J."/>
            <person name="Wang C."/>
        </authorList>
    </citation>
    <scope>NUCLEOTIDE SEQUENCE [LARGE SCALE GENOMIC DNA]</scope>
    <source>
        <strain evidence="2 3">ARSEF 549</strain>
    </source>
</reference>
<accession>A0A0B4FLL4</accession>
<evidence type="ECO:0000313" key="3">
    <source>
        <dbReference type="Proteomes" id="UP000031186"/>
    </source>
</evidence>
<evidence type="ECO:0000256" key="1">
    <source>
        <dbReference type="SAM" id="MobiDB-lite"/>
    </source>
</evidence>
<keyword evidence="3" id="KW-1185">Reference proteome</keyword>
<protein>
    <submittedName>
        <fullName evidence="2">Uncharacterized protein</fullName>
    </submittedName>
</protein>
<comment type="caution">
    <text evidence="2">The sequence shown here is derived from an EMBL/GenBank/DDBJ whole genome shotgun (WGS) entry which is preliminary data.</text>
</comment>
<gene>
    <name evidence="2" type="ORF">MAN_03583</name>
</gene>
<dbReference type="EMBL" id="AZNF01000003">
    <property type="protein sequence ID" value="KID68727.1"/>
    <property type="molecule type" value="Genomic_DNA"/>
</dbReference>
<evidence type="ECO:0000313" key="2">
    <source>
        <dbReference type="EMBL" id="KID68727.1"/>
    </source>
</evidence>
<dbReference type="HOGENOM" id="CLU_2740574_0_0_1"/>